<dbReference type="Proteomes" id="UP001139494">
    <property type="component" value="Unassembled WGS sequence"/>
</dbReference>
<evidence type="ECO:0000313" key="1">
    <source>
        <dbReference type="EMBL" id="MCQ4333732.1"/>
    </source>
</evidence>
<dbReference type="RefSeq" id="WP_256029758.1">
    <property type="nucleotide sequence ID" value="NZ_JAHLKM010000011.1"/>
</dbReference>
<dbReference type="EMBL" id="JAHLKM010000011">
    <property type="protein sequence ID" value="MCQ4333732.1"/>
    <property type="molecule type" value="Genomic_DNA"/>
</dbReference>
<accession>A0A9R1CTX9</accession>
<name>A0A9R1CTX9_9EURY</name>
<proteinExistence type="predicted"/>
<dbReference type="Pfam" id="PF21811">
    <property type="entry name" value="RdfA"/>
    <property type="match status" value="1"/>
</dbReference>
<dbReference type="AlphaFoldDB" id="A0A9R1CTX9"/>
<keyword evidence="2" id="KW-1185">Reference proteome</keyword>
<protein>
    <submittedName>
        <fullName evidence="1">Uncharacterized protein</fullName>
    </submittedName>
</protein>
<reference evidence="1" key="1">
    <citation type="journal article" date="2023" name="Front. Microbiol.">
        <title>Genomic-based phylogenetic and metabolic analyses of the genus Natronomonas, and description of Natronomonas aquatica sp. nov.</title>
        <authorList>
            <person name="Garcia-Roldan A."/>
            <person name="Duran-Viseras A."/>
            <person name="de la Haba R.R."/>
            <person name="Corral P."/>
            <person name="Sanchez-Porro C."/>
            <person name="Ventosa A."/>
        </authorList>
    </citation>
    <scope>NUCLEOTIDE SEQUENCE</scope>
    <source>
        <strain evidence="1">F2-12</strain>
    </source>
</reference>
<evidence type="ECO:0000313" key="2">
    <source>
        <dbReference type="Proteomes" id="UP001139494"/>
    </source>
</evidence>
<dbReference type="InterPro" id="IPR048925">
    <property type="entry name" value="RdfA"/>
</dbReference>
<gene>
    <name evidence="1" type="ORF">KM295_09620</name>
</gene>
<sequence length="207" mass="23806">MGDTDGAAGSGRGRRSKVARLIDQKELEPLGAELERLWTADENRRSLRELASYFNRRLLRRALEEANVRLVDGEVENIYRLLTDGDATADRTRIRRRLEREGVDIDAIESDFVTYQAIRTYLKKHRGAEYTPDKTDPIEREVANIQQLRGRVDSVTEGKLRQLRETDRLDLGPFRTLVDVRVVCEDCNTQFDVIELLERGHCDCSDA</sequence>
<organism evidence="1 2">
    <name type="scientific">Natronomonas aquatica</name>
    <dbReference type="NCBI Taxonomy" id="2841590"/>
    <lineage>
        <taxon>Archaea</taxon>
        <taxon>Methanobacteriati</taxon>
        <taxon>Methanobacteriota</taxon>
        <taxon>Stenosarchaea group</taxon>
        <taxon>Halobacteria</taxon>
        <taxon>Halobacteriales</taxon>
        <taxon>Natronomonadaceae</taxon>
        <taxon>Natronomonas</taxon>
    </lineage>
</organism>
<comment type="caution">
    <text evidence="1">The sequence shown here is derived from an EMBL/GenBank/DDBJ whole genome shotgun (WGS) entry which is preliminary data.</text>
</comment>